<feature type="transmembrane region" description="Helical" evidence="1">
    <location>
        <begin position="206"/>
        <end position="228"/>
    </location>
</feature>
<evidence type="ECO:0000313" key="3">
    <source>
        <dbReference type="Proteomes" id="UP001329430"/>
    </source>
</evidence>
<proteinExistence type="predicted"/>
<evidence type="ECO:0000256" key="1">
    <source>
        <dbReference type="SAM" id="Phobius"/>
    </source>
</evidence>
<sequence>MDVESNITLDDEGQLSSSIISRRLPAEIILTIFFILVICVDVAIVHTIFCYKRLRTVPNILYANWVIADLLCALIAPSGYKLLTVMSNEYLSHEFLCFIEQFGATFHFAVNLFVIIVLIDWLIAAYFGRASQKFRDNYVLILGIIWAFAIVYAGTSSLMCFRYYVYFIHHGLSLLISYISAALLVIGLQISRVVQKIRQSGVISPTLNLTFGTVYVLGGLLSVIQMITVPYGTAFAEIFVAISLFGTNLVNFGILLATNLEFRTCLLMALKCRRDNDDVQFDFHNPIRNITVNKQRLESEASSTGSQEFLTQIS</sequence>
<dbReference type="SUPFAM" id="SSF81321">
    <property type="entry name" value="Family A G protein-coupled receptor-like"/>
    <property type="match status" value="1"/>
</dbReference>
<protein>
    <recommendedName>
        <fullName evidence="4">G-protein coupled receptors family 1 profile domain-containing protein</fullName>
    </recommendedName>
</protein>
<reference evidence="2 3" key="1">
    <citation type="journal article" date="2024" name="Insects">
        <title>An Improved Chromosome-Level Genome Assembly of the Firefly Pyrocoelia pectoralis.</title>
        <authorList>
            <person name="Fu X."/>
            <person name="Meyer-Rochow V.B."/>
            <person name="Ballantyne L."/>
            <person name="Zhu X."/>
        </authorList>
    </citation>
    <scope>NUCLEOTIDE SEQUENCE [LARGE SCALE GENOMIC DNA]</scope>
    <source>
        <strain evidence="2">XCY_ONT2</strain>
    </source>
</reference>
<feature type="transmembrane region" description="Helical" evidence="1">
    <location>
        <begin position="139"/>
        <end position="165"/>
    </location>
</feature>
<evidence type="ECO:0008006" key="4">
    <source>
        <dbReference type="Google" id="ProtNLM"/>
    </source>
</evidence>
<organism evidence="2 3">
    <name type="scientific">Pyrocoelia pectoralis</name>
    <dbReference type="NCBI Taxonomy" id="417401"/>
    <lineage>
        <taxon>Eukaryota</taxon>
        <taxon>Metazoa</taxon>
        <taxon>Ecdysozoa</taxon>
        <taxon>Arthropoda</taxon>
        <taxon>Hexapoda</taxon>
        <taxon>Insecta</taxon>
        <taxon>Pterygota</taxon>
        <taxon>Neoptera</taxon>
        <taxon>Endopterygota</taxon>
        <taxon>Coleoptera</taxon>
        <taxon>Polyphaga</taxon>
        <taxon>Elateriformia</taxon>
        <taxon>Elateroidea</taxon>
        <taxon>Lampyridae</taxon>
        <taxon>Lampyrinae</taxon>
        <taxon>Pyrocoelia</taxon>
    </lineage>
</organism>
<feature type="transmembrane region" description="Helical" evidence="1">
    <location>
        <begin position="234"/>
        <end position="258"/>
    </location>
</feature>
<keyword evidence="3" id="KW-1185">Reference proteome</keyword>
<keyword evidence="1" id="KW-1133">Transmembrane helix</keyword>
<dbReference type="Proteomes" id="UP001329430">
    <property type="component" value="Chromosome 4"/>
</dbReference>
<name>A0AAN7VHI8_9COLE</name>
<dbReference type="Gene3D" id="1.20.1070.10">
    <property type="entry name" value="Rhodopsin 7-helix transmembrane proteins"/>
    <property type="match status" value="1"/>
</dbReference>
<dbReference type="AlphaFoldDB" id="A0AAN7VHI8"/>
<dbReference type="EMBL" id="JAVRBK010000004">
    <property type="protein sequence ID" value="KAK5645376.1"/>
    <property type="molecule type" value="Genomic_DNA"/>
</dbReference>
<evidence type="ECO:0000313" key="2">
    <source>
        <dbReference type="EMBL" id="KAK5645376.1"/>
    </source>
</evidence>
<keyword evidence="1" id="KW-0812">Transmembrane</keyword>
<comment type="caution">
    <text evidence="2">The sequence shown here is derived from an EMBL/GenBank/DDBJ whole genome shotgun (WGS) entry which is preliminary data.</text>
</comment>
<dbReference type="CDD" id="cd00637">
    <property type="entry name" value="7tm_classA_rhodopsin-like"/>
    <property type="match status" value="1"/>
</dbReference>
<feature type="transmembrane region" description="Helical" evidence="1">
    <location>
        <begin position="61"/>
        <end position="83"/>
    </location>
</feature>
<gene>
    <name evidence="2" type="ORF">RI129_006676</name>
</gene>
<feature type="transmembrane region" description="Helical" evidence="1">
    <location>
        <begin position="171"/>
        <end position="194"/>
    </location>
</feature>
<keyword evidence="1" id="KW-0472">Membrane</keyword>
<feature type="transmembrane region" description="Helical" evidence="1">
    <location>
        <begin position="28"/>
        <end position="49"/>
    </location>
</feature>
<feature type="transmembrane region" description="Helical" evidence="1">
    <location>
        <begin position="103"/>
        <end position="127"/>
    </location>
</feature>
<accession>A0AAN7VHI8</accession>